<keyword evidence="2" id="KW-1185">Reference proteome</keyword>
<name>A0A2P4Y290_9STRA</name>
<comment type="caution">
    <text evidence="1">The sequence shown here is derived from an EMBL/GenBank/DDBJ whole genome shotgun (WGS) entry which is preliminary data.</text>
</comment>
<sequence>MRQYAVSHIMVVKLAAENRGGAMLKYQCAGGGDCRFEVTRLRSQGQALSGYFTSYCNLEYRTITVNSFSSTGGRAHPIFSG</sequence>
<organism evidence="1 2">
    <name type="scientific">Phytophthora palmivora</name>
    <dbReference type="NCBI Taxonomy" id="4796"/>
    <lineage>
        <taxon>Eukaryota</taxon>
        <taxon>Sar</taxon>
        <taxon>Stramenopiles</taxon>
        <taxon>Oomycota</taxon>
        <taxon>Peronosporomycetes</taxon>
        <taxon>Peronosporales</taxon>
        <taxon>Peronosporaceae</taxon>
        <taxon>Phytophthora</taxon>
    </lineage>
</organism>
<evidence type="ECO:0000313" key="2">
    <source>
        <dbReference type="Proteomes" id="UP000237271"/>
    </source>
</evidence>
<dbReference type="EMBL" id="NCKW01006388">
    <property type="protein sequence ID" value="POM71933.1"/>
    <property type="molecule type" value="Genomic_DNA"/>
</dbReference>
<gene>
    <name evidence="1" type="ORF">PHPALM_11433</name>
</gene>
<accession>A0A2P4Y290</accession>
<protein>
    <submittedName>
        <fullName evidence="1">Peptidase M14</fullName>
    </submittedName>
</protein>
<dbReference type="OrthoDB" id="139945at2759"/>
<dbReference type="AlphaFoldDB" id="A0A2P4Y290"/>
<evidence type="ECO:0000313" key="1">
    <source>
        <dbReference type="EMBL" id="POM71933.1"/>
    </source>
</evidence>
<proteinExistence type="predicted"/>
<dbReference type="Proteomes" id="UP000237271">
    <property type="component" value="Unassembled WGS sequence"/>
</dbReference>
<reference evidence="1 2" key="1">
    <citation type="journal article" date="2017" name="Genome Biol. Evol.">
        <title>Phytophthora megakarya and P. palmivora, closely related causal agents of cacao black pod rot, underwent increases in genome sizes and gene numbers by different mechanisms.</title>
        <authorList>
            <person name="Ali S.S."/>
            <person name="Shao J."/>
            <person name="Lary D.J."/>
            <person name="Kronmiller B."/>
            <person name="Shen D."/>
            <person name="Strem M.D."/>
            <person name="Amoako-Attah I."/>
            <person name="Akrofi A.Y."/>
            <person name="Begoude B.A."/>
            <person name="Ten Hoopen G.M."/>
            <person name="Coulibaly K."/>
            <person name="Kebe B.I."/>
            <person name="Melnick R.L."/>
            <person name="Guiltinan M.J."/>
            <person name="Tyler B.M."/>
            <person name="Meinhardt L.W."/>
            <person name="Bailey B.A."/>
        </authorList>
    </citation>
    <scope>NUCLEOTIDE SEQUENCE [LARGE SCALE GENOMIC DNA]</scope>
    <source>
        <strain evidence="2">sbr112.9</strain>
    </source>
</reference>